<dbReference type="RefSeq" id="WP_020793809.1">
    <property type="nucleotide sequence ID" value="NZ_JAADZU010000129.1"/>
</dbReference>
<sequence length="115" mass="11776">MSTAHTTDAGVYTVIDGLRSPAPADSDGPTIDAMARADGVTVVRIAFRAGQVMADHRAVHPILVLGQTGEIDFAVGGEHVSVSPGVAVHVAAQVTHALTAVTDAVVTLMVLTPRK</sequence>
<name>A0A7K3LW40_9ACTN</name>
<reference evidence="1 2" key="1">
    <citation type="submission" date="2020-01" db="EMBL/GenBank/DDBJ databases">
        <title>Investigation of new actinobacteria for the biodesulphurisation of diesel fuel.</title>
        <authorList>
            <person name="Athi Narayanan S.M."/>
        </authorList>
    </citation>
    <scope>NUCLEOTIDE SEQUENCE [LARGE SCALE GENOMIC DNA]</scope>
    <source>
        <strain evidence="1 2">213E</strain>
    </source>
</reference>
<gene>
    <name evidence="1" type="ORF">GYA93_23540</name>
</gene>
<dbReference type="InterPro" id="IPR011051">
    <property type="entry name" value="RmlC_Cupin_sf"/>
</dbReference>
<dbReference type="SUPFAM" id="SSF51182">
    <property type="entry name" value="RmlC-like cupins"/>
    <property type="match status" value="1"/>
</dbReference>
<dbReference type="Proteomes" id="UP000466307">
    <property type="component" value="Unassembled WGS sequence"/>
</dbReference>
<keyword evidence="2" id="KW-1185">Reference proteome</keyword>
<protein>
    <submittedName>
        <fullName evidence="1">XRE family transcriptional regulator</fullName>
    </submittedName>
</protein>
<proteinExistence type="predicted"/>
<evidence type="ECO:0000313" key="1">
    <source>
        <dbReference type="EMBL" id="NDK92503.1"/>
    </source>
</evidence>
<dbReference type="EMBL" id="JAADZU010000129">
    <property type="protein sequence ID" value="NDK92503.1"/>
    <property type="molecule type" value="Genomic_DNA"/>
</dbReference>
<accession>A0A7K3LW40</accession>
<dbReference type="Gene3D" id="2.60.120.10">
    <property type="entry name" value="Jelly Rolls"/>
    <property type="match status" value="1"/>
</dbReference>
<dbReference type="InterPro" id="IPR014710">
    <property type="entry name" value="RmlC-like_jellyroll"/>
</dbReference>
<organism evidence="1 2">
    <name type="scientific">Gordonia desulfuricans</name>
    <dbReference type="NCBI Taxonomy" id="89051"/>
    <lineage>
        <taxon>Bacteria</taxon>
        <taxon>Bacillati</taxon>
        <taxon>Actinomycetota</taxon>
        <taxon>Actinomycetes</taxon>
        <taxon>Mycobacteriales</taxon>
        <taxon>Gordoniaceae</taxon>
        <taxon>Gordonia</taxon>
    </lineage>
</organism>
<evidence type="ECO:0000313" key="2">
    <source>
        <dbReference type="Proteomes" id="UP000466307"/>
    </source>
</evidence>
<dbReference type="AlphaFoldDB" id="A0A7K3LW40"/>
<comment type="caution">
    <text evidence="1">The sequence shown here is derived from an EMBL/GenBank/DDBJ whole genome shotgun (WGS) entry which is preliminary data.</text>
</comment>